<evidence type="ECO:0000256" key="2">
    <source>
        <dbReference type="ARBA" id="ARBA00022694"/>
    </source>
</evidence>
<proteinExistence type="inferred from homology"/>
<dbReference type="InterPro" id="IPR029063">
    <property type="entry name" value="SAM-dependent_MTases_sf"/>
</dbReference>
<dbReference type="RefSeq" id="WP_110988739.1">
    <property type="nucleotide sequence ID" value="NZ_CAWNWM010000029.1"/>
</dbReference>
<sequence length="322" mass="36452">MLELDRLYDRLSRTSVRPWLETLPTQLQTAPKKHGHMEQWQQAVASLPDALPSEVDLVNGVRIGRSKDIDGELQEQLVTALKQLKPWRKGPFELFGLHLDTEWRSDWKWERIKDQIQPLEGRVILDVGCGNGYYAWRMAGAGAALVIGLDPSRLFEMQYAAMRRYLPQPEVYVLPLGIEHLPGCLCAFDTVFSMGVLYHRREPLEHLAVLGDALRPGGELVLETLVLAGEQEQVLVPEDRYAQMRNVWAIPSCGTLRLWLAQCGFQDVRIVDVTPTTVQEQRATDWMMKQSLADFLDPNDVTKTIEGYPGPVRGVAIATKPE</sequence>
<dbReference type="PANTHER" id="PTHR43464">
    <property type="entry name" value="METHYLTRANSFERASE"/>
    <property type="match status" value="1"/>
</dbReference>
<dbReference type="Proteomes" id="UP000248857">
    <property type="component" value="Unassembled WGS sequence"/>
</dbReference>
<name>A0A2W1JPA8_9CYAN</name>
<dbReference type="GO" id="GO:0016765">
    <property type="term" value="F:transferase activity, transferring alkyl or aryl (other than methyl) groups"/>
    <property type="evidence" value="ECO:0007669"/>
    <property type="project" value="InterPro"/>
</dbReference>
<dbReference type="Gene3D" id="3.40.50.150">
    <property type="entry name" value="Vaccinia Virus protein VP39"/>
    <property type="match status" value="1"/>
</dbReference>
<dbReference type="InterPro" id="IPR027555">
    <property type="entry name" value="Mo5U34_MeTrfas-like"/>
</dbReference>
<keyword evidence="2" id="KW-0819">tRNA processing</keyword>
<accession>A0A2W1JPA8</accession>
<dbReference type="EC" id="2.5.1.-" evidence="3"/>
<dbReference type="PANTHER" id="PTHR43464:SF95">
    <property type="entry name" value="TRNA U34 CARBOXYMETHYLTRANSFERASE"/>
    <property type="match status" value="1"/>
</dbReference>
<dbReference type="GO" id="GO:0008168">
    <property type="term" value="F:methyltransferase activity"/>
    <property type="evidence" value="ECO:0007669"/>
    <property type="project" value="UniProtKB-KW"/>
</dbReference>
<reference evidence="3 4" key="1">
    <citation type="journal article" date="2018" name="Sci. Rep.">
        <title>A novel species of the marine cyanobacterium Acaryochloris with a unique pigment content and lifestyle.</title>
        <authorList>
            <person name="Partensky F."/>
            <person name="Six C."/>
            <person name="Ratin M."/>
            <person name="Garczarek L."/>
            <person name="Vaulot D."/>
            <person name="Probert I."/>
            <person name="Calteau A."/>
            <person name="Gourvil P."/>
            <person name="Marie D."/>
            <person name="Grebert T."/>
            <person name="Bouchier C."/>
            <person name="Le Panse S."/>
            <person name="Gachenot M."/>
            <person name="Rodriguez F."/>
            <person name="Garrido J.L."/>
        </authorList>
    </citation>
    <scope>NUCLEOTIDE SEQUENCE [LARGE SCALE GENOMIC DNA]</scope>
    <source>
        <strain evidence="3 4">RCC1774</strain>
    </source>
</reference>
<dbReference type="GO" id="GO:0002098">
    <property type="term" value="P:tRNA wobble uridine modification"/>
    <property type="evidence" value="ECO:0007669"/>
    <property type="project" value="InterPro"/>
</dbReference>
<dbReference type="EMBL" id="PQWO01000029">
    <property type="protein sequence ID" value="PZD70727.1"/>
    <property type="molecule type" value="Genomic_DNA"/>
</dbReference>
<dbReference type="NCBIfam" id="NF011650">
    <property type="entry name" value="PRK15068.1"/>
    <property type="match status" value="1"/>
</dbReference>
<keyword evidence="4" id="KW-1185">Reference proteome</keyword>
<evidence type="ECO:0000313" key="4">
    <source>
        <dbReference type="Proteomes" id="UP000248857"/>
    </source>
</evidence>
<dbReference type="Pfam" id="PF08003">
    <property type="entry name" value="Methyltransf_9"/>
    <property type="match status" value="1"/>
</dbReference>
<evidence type="ECO:0000313" key="3">
    <source>
        <dbReference type="EMBL" id="PZD70727.1"/>
    </source>
</evidence>
<comment type="caution">
    <text evidence="3">The sequence shown here is derived from an EMBL/GenBank/DDBJ whole genome shotgun (WGS) entry which is preliminary data.</text>
</comment>
<gene>
    <name evidence="3" type="primary">cmoB_2</name>
    <name evidence="3" type="ORF">C1752_09728</name>
</gene>
<keyword evidence="3" id="KW-0489">Methyltransferase</keyword>
<evidence type="ECO:0000256" key="1">
    <source>
        <dbReference type="ARBA" id="ARBA00022679"/>
    </source>
</evidence>
<protein>
    <submittedName>
        <fullName evidence="3">tRNA U34 carboxymethyltransferase</fullName>
        <ecNumber evidence="3">2.5.1.-</ecNumber>
    </submittedName>
</protein>
<organism evidence="3 4">
    <name type="scientific">Acaryochloris thomasi RCC1774</name>
    <dbReference type="NCBI Taxonomy" id="1764569"/>
    <lineage>
        <taxon>Bacteria</taxon>
        <taxon>Bacillati</taxon>
        <taxon>Cyanobacteriota</taxon>
        <taxon>Cyanophyceae</taxon>
        <taxon>Acaryochloridales</taxon>
        <taxon>Acaryochloridaceae</taxon>
        <taxon>Acaryochloris</taxon>
        <taxon>Acaryochloris thomasi</taxon>
    </lineage>
</organism>
<dbReference type="SUPFAM" id="SSF53335">
    <property type="entry name" value="S-adenosyl-L-methionine-dependent methyltransferases"/>
    <property type="match status" value="1"/>
</dbReference>
<dbReference type="HAMAP" id="MF_01590">
    <property type="entry name" value="tRNA_carboxymethyltr_CmoB"/>
    <property type="match status" value="1"/>
</dbReference>
<dbReference type="AlphaFoldDB" id="A0A2W1JPA8"/>
<dbReference type="NCBIfam" id="TIGR00452">
    <property type="entry name" value="tRNA 5-methoxyuridine(34)/uridine 5-oxyacetic acid(34) synthase CmoB"/>
    <property type="match status" value="1"/>
</dbReference>
<dbReference type="CDD" id="cd02440">
    <property type="entry name" value="AdoMet_MTases"/>
    <property type="match status" value="1"/>
</dbReference>
<dbReference type="OrthoDB" id="528779at2"/>
<dbReference type="InterPro" id="IPR010017">
    <property type="entry name" value="CmoB"/>
</dbReference>
<keyword evidence="1 3" id="KW-0808">Transferase</keyword>
<dbReference type="GO" id="GO:0032259">
    <property type="term" value="P:methylation"/>
    <property type="evidence" value="ECO:0007669"/>
    <property type="project" value="UniProtKB-KW"/>
</dbReference>